<feature type="domain" description="CheC-like protein" evidence="3">
    <location>
        <begin position="111"/>
        <end position="140"/>
    </location>
</feature>
<dbReference type="AlphaFoldDB" id="F4A1W3"/>
<dbReference type="STRING" id="697281.Mahau_0881"/>
<proteinExistence type="predicted"/>
<dbReference type="HOGENOM" id="CLU_087860_2_0_9"/>
<organism evidence="4 5">
    <name type="scientific">Mahella australiensis (strain DSM 15567 / CIP 107919 / 50-1 BON)</name>
    <dbReference type="NCBI Taxonomy" id="697281"/>
    <lineage>
        <taxon>Bacteria</taxon>
        <taxon>Bacillati</taxon>
        <taxon>Bacillota</taxon>
        <taxon>Clostridia</taxon>
        <taxon>Thermoanaerobacterales</taxon>
        <taxon>Thermoanaerobacterales Family IV. Incertae Sedis</taxon>
        <taxon>Mahella</taxon>
    </lineage>
</organism>
<dbReference type="Proteomes" id="UP000008457">
    <property type="component" value="Chromosome"/>
</dbReference>
<keyword evidence="5" id="KW-1185">Reference proteome</keyword>
<gene>
    <name evidence="4" type="ordered locus">Mahau_0881</name>
</gene>
<dbReference type="EMBL" id="CP002360">
    <property type="protein sequence ID" value="AEE96079.1"/>
    <property type="molecule type" value="Genomic_DNA"/>
</dbReference>
<dbReference type="SUPFAM" id="SSF103039">
    <property type="entry name" value="CheC-like"/>
    <property type="match status" value="1"/>
</dbReference>
<dbReference type="InterPro" id="IPR050992">
    <property type="entry name" value="CheZ_family_phosphatases"/>
</dbReference>
<dbReference type="GO" id="GO:0006935">
    <property type="term" value="P:chemotaxis"/>
    <property type="evidence" value="ECO:0007669"/>
    <property type="project" value="UniProtKB-KW"/>
</dbReference>
<protein>
    <submittedName>
        <fullName evidence="4">CheC, inhibitor of MCP methylation</fullName>
    </submittedName>
</protein>
<dbReference type="CDD" id="cd17909">
    <property type="entry name" value="CheC_ClassI"/>
    <property type="match status" value="1"/>
</dbReference>
<keyword evidence="1" id="KW-0145">Chemotaxis</keyword>
<evidence type="ECO:0000256" key="1">
    <source>
        <dbReference type="ARBA" id="ARBA00022500"/>
    </source>
</evidence>
<feature type="domain" description="CheC-like protein" evidence="3">
    <location>
        <begin position="11"/>
        <end position="45"/>
    </location>
</feature>
<evidence type="ECO:0000259" key="3">
    <source>
        <dbReference type="Pfam" id="PF04509"/>
    </source>
</evidence>
<dbReference type="OrthoDB" id="9812187at2"/>
<evidence type="ECO:0000313" key="4">
    <source>
        <dbReference type="EMBL" id="AEE96079.1"/>
    </source>
</evidence>
<dbReference type="RefSeq" id="WP_013780509.1">
    <property type="nucleotide sequence ID" value="NC_015520.1"/>
</dbReference>
<keyword evidence="2" id="KW-0378">Hydrolase</keyword>
<dbReference type="Gene3D" id="3.40.1550.10">
    <property type="entry name" value="CheC-like"/>
    <property type="match status" value="1"/>
</dbReference>
<dbReference type="KEGG" id="mas:Mahau_0881"/>
<reference evidence="4 5" key="2">
    <citation type="journal article" date="2011" name="Stand. Genomic Sci.">
        <title>Complete genome sequence of Mahella australiensis type strain (50-1 BON).</title>
        <authorList>
            <person name="Sikorski J."/>
            <person name="Teshima H."/>
            <person name="Nolan M."/>
            <person name="Lucas S."/>
            <person name="Hammon N."/>
            <person name="Deshpande S."/>
            <person name="Cheng J.F."/>
            <person name="Pitluck S."/>
            <person name="Liolios K."/>
            <person name="Pagani I."/>
            <person name="Ivanova N."/>
            <person name="Huntemann M."/>
            <person name="Mavromatis K."/>
            <person name="Ovchinikova G."/>
            <person name="Pati A."/>
            <person name="Tapia R."/>
            <person name="Han C."/>
            <person name="Goodwin L."/>
            <person name="Chen A."/>
            <person name="Palaniappan K."/>
            <person name="Land M."/>
            <person name="Hauser L."/>
            <person name="Ngatchou-Djao O.D."/>
            <person name="Rohde M."/>
            <person name="Pukall R."/>
            <person name="Spring S."/>
            <person name="Abt B."/>
            <person name="Goker M."/>
            <person name="Detter J.C."/>
            <person name="Woyke T."/>
            <person name="Bristow J."/>
            <person name="Markowitz V."/>
            <person name="Hugenholtz P."/>
            <person name="Eisen J.A."/>
            <person name="Kyrpides N.C."/>
            <person name="Klenk H.P."/>
            <person name="Lapidus A."/>
        </authorList>
    </citation>
    <scope>NUCLEOTIDE SEQUENCE [LARGE SCALE GENOMIC DNA]</scope>
    <source>
        <strain evidence="5">DSM 15567 / CIP 107919 / 50-1 BON</strain>
    </source>
</reference>
<dbReference type="PANTHER" id="PTHR43693">
    <property type="entry name" value="PROTEIN PHOSPHATASE CHEZ"/>
    <property type="match status" value="1"/>
</dbReference>
<evidence type="ECO:0000256" key="2">
    <source>
        <dbReference type="ARBA" id="ARBA00022801"/>
    </source>
</evidence>
<dbReference type="GO" id="GO:0016787">
    <property type="term" value="F:hydrolase activity"/>
    <property type="evidence" value="ECO:0007669"/>
    <property type="project" value="UniProtKB-KW"/>
</dbReference>
<sequence length="205" mass="22121">MVDIDGLNSFEIDVLREIGNIGAGNAATALAKMLSKKVNMHVPEVRIMDFKNVPDVLGGAEQPVMGVYLNFEGDVEGSVLLVMDEASAHILIDMMMGRPIDTNRPLNDIDLSAVQELGNILTSSYLGALSTLAKLDVRPSIPCLAIDMAGAILSVPAVEFGMTSDKVLFIETEFIEGSDNVRVYFFLVPDVDSYDTILKALGVIQ</sequence>
<dbReference type="Pfam" id="PF04509">
    <property type="entry name" value="CheC"/>
    <property type="match status" value="2"/>
</dbReference>
<accession>F4A1W3</accession>
<evidence type="ECO:0000313" key="5">
    <source>
        <dbReference type="Proteomes" id="UP000008457"/>
    </source>
</evidence>
<dbReference type="InterPro" id="IPR007597">
    <property type="entry name" value="CheC"/>
</dbReference>
<reference evidence="5" key="1">
    <citation type="submission" date="2010-11" db="EMBL/GenBank/DDBJ databases">
        <title>The complete genome of Mahella australiensis DSM 15567.</title>
        <authorList>
            <consortium name="US DOE Joint Genome Institute (JGI-PGF)"/>
            <person name="Lucas S."/>
            <person name="Copeland A."/>
            <person name="Lapidus A."/>
            <person name="Bruce D."/>
            <person name="Goodwin L."/>
            <person name="Pitluck S."/>
            <person name="Kyrpides N."/>
            <person name="Mavromatis K."/>
            <person name="Pagani I."/>
            <person name="Ivanova N."/>
            <person name="Teshima H."/>
            <person name="Brettin T."/>
            <person name="Detter J.C."/>
            <person name="Han C."/>
            <person name="Tapia R."/>
            <person name="Land M."/>
            <person name="Hauser L."/>
            <person name="Markowitz V."/>
            <person name="Cheng J.-F."/>
            <person name="Hugenholtz P."/>
            <person name="Woyke T."/>
            <person name="Wu D."/>
            <person name="Spring S."/>
            <person name="Pukall R."/>
            <person name="Steenblock K."/>
            <person name="Schneider S."/>
            <person name="Klenk H.-P."/>
            <person name="Eisen J.A."/>
        </authorList>
    </citation>
    <scope>NUCLEOTIDE SEQUENCE [LARGE SCALE GENOMIC DNA]</scope>
    <source>
        <strain evidence="5">DSM 15567 / CIP 107919 / 50-1 BON</strain>
    </source>
</reference>
<name>F4A1W3_MAHA5</name>
<dbReference type="PANTHER" id="PTHR43693:SF1">
    <property type="entry name" value="PROTEIN PHOSPHATASE CHEZ"/>
    <property type="match status" value="1"/>
</dbReference>
<dbReference type="eggNOG" id="COG1776">
    <property type="taxonomic scope" value="Bacteria"/>
</dbReference>
<dbReference type="InterPro" id="IPR028976">
    <property type="entry name" value="CheC-like_sf"/>
</dbReference>